<keyword evidence="3" id="KW-1185">Reference proteome</keyword>
<feature type="non-terminal residue" evidence="2">
    <location>
        <position position="1"/>
    </location>
</feature>
<reference evidence="2" key="1">
    <citation type="submission" date="2017-12" db="EMBL/GenBank/DDBJ databases">
        <title>Gene loss provides genomic basis for host adaptation in cereal stripe rust fungi.</title>
        <authorList>
            <person name="Xia C."/>
        </authorList>
    </citation>
    <scope>NUCLEOTIDE SEQUENCE [LARGE SCALE GENOMIC DNA]</scope>
    <source>
        <strain evidence="2">93-210</strain>
    </source>
</reference>
<protein>
    <submittedName>
        <fullName evidence="2">Uncharacterized protein</fullName>
    </submittedName>
</protein>
<dbReference type="AlphaFoldDB" id="A0A2S4V1N1"/>
<dbReference type="PANTHER" id="PTHR33266:SF1">
    <property type="entry name" value="F-BOX DOMAIN-CONTAINING PROTEIN"/>
    <property type="match status" value="1"/>
</dbReference>
<evidence type="ECO:0000256" key="1">
    <source>
        <dbReference type="SAM" id="MobiDB-lite"/>
    </source>
</evidence>
<proteinExistence type="predicted"/>
<feature type="compositionally biased region" description="Acidic residues" evidence="1">
    <location>
        <begin position="1"/>
        <end position="26"/>
    </location>
</feature>
<organism evidence="2 3">
    <name type="scientific">Puccinia striiformis</name>
    <dbReference type="NCBI Taxonomy" id="27350"/>
    <lineage>
        <taxon>Eukaryota</taxon>
        <taxon>Fungi</taxon>
        <taxon>Dikarya</taxon>
        <taxon>Basidiomycota</taxon>
        <taxon>Pucciniomycotina</taxon>
        <taxon>Pucciniomycetes</taxon>
        <taxon>Pucciniales</taxon>
        <taxon>Pucciniaceae</taxon>
        <taxon>Puccinia</taxon>
    </lineage>
</organism>
<accession>A0A2S4V1N1</accession>
<name>A0A2S4V1N1_9BASI</name>
<comment type="caution">
    <text evidence="2">The sequence shown here is derived from an EMBL/GenBank/DDBJ whole genome shotgun (WGS) entry which is preliminary data.</text>
</comment>
<dbReference type="Proteomes" id="UP000239156">
    <property type="component" value="Unassembled WGS sequence"/>
</dbReference>
<dbReference type="VEuPathDB" id="FungiDB:PSTT_11120"/>
<evidence type="ECO:0000313" key="2">
    <source>
        <dbReference type="EMBL" id="POW03410.1"/>
    </source>
</evidence>
<dbReference type="VEuPathDB" id="FungiDB:PSHT_16023"/>
<dbReference type="EMBL" id="PKSL01000126">
    <property type="protein sequence ID" value="POW03410.1"/>
    <property type="molecule type" value="Genomic_DNA"/>
</dbReference>
<sequence>DEDDDDDEEDEDDEDEDEDEDDDDDLFLYRSKSEPVASSGVKRGSRGVPATPPTSPIEPTIDFNNNAFCVIHGYLDGDTADSASANRFLGMLGLVKHWKRSKPNRQAKRIEEEVEWSTRAVQNGFNEPYQRHDLIVKPALETLQTYQKQWDPARYQALYTSIIAPTMSGTTRLLIELAKEVCVVYICLGPPRSIGQPPRSRIALMMLPNTEDEFDLLNHYTYLLAVIFKAVTEFFGLPEIRSRNREEKLAAWFEYSFQIDERKQHKFAMEVKEAMKIQDTPR</sequence>
<feature type="region of interest" description="Disordered" evidence="1">
    <location>
        <begin position="1"/>
        <end position="59"/>
    </location>
</feature>
<gene>
    <name evidence="2" type="ORF">PSTT_11120</name>
</gene>
<dbReference type="PANTHER" id="PTHR33266">
    <property type="entry name" value="CHROMOSOME 15, WHOLE GENOME SHOTGUN SEQUENCE"/>
    <property type="match status" value="1"/>
</dbReference>
<evidence type="ECO:0000313" key="3">
    <source>
        <dbReference type="Proteomes" id="UP000239156"/>
    </source>
</evidence>